<gene>
    <name evidence="1" type="ORF">ACPOL_2402</name>
</gene>
<proteinExistence type="predicted"/>
<evidence type="ECO:0000313" key="2">
    <source>
        <dbReference type="Proteomes" id="UP000253606"/>
    </source>
</evidence>
<evidence type="ECO:0000313" key="1">
    <source>
        <dbReference type="EMBL" id="AXC11724.1"/>
    </source>
</evidence>
<dbReference type="EMBL" id="CP030840">
    <property type="protein sequence ID" value="AXC11724.1"/>
    <property type="molecule type" value="Genomic_DNA"/>
</dbReference>
<sequence length="83" mass="10006">MLNSYEFIATGLKTGAFDKKTYKRIYYNNVLDNWVILEDFVLRYREKYRKEHGPALGHKADTLFQDFEHLAEKRRKHPLKSLK</sequence>
<dbReference type="InterPro" id="IPR031876">
    <property type="entry name" value="DUF4760"/>
</dbReference>
<dbReference type="KEGG" id="abas:ACPOL_2402"/>
<keyword evidence="2" id="KW-1185">Reference proteome</keyword>
<reference evidence="1 2" key="1">
    <citation type="journal article" date="2018" name="Front. Microbiol.">
        <title>Hydrolytic Capabilities as a Key to Environmental Success: Chitinolytic and Cellulolytic Acidobacteria From Acidic Sub-arctic Soils and Boreal Peatlands.</title>
        <authorList>
            <person name="Belova S.E."/>
            <person name="Ravin N.V."/>
            <person name="Pankratov T.A."/>
            <person name="Rakitin A.L."/>
            <person name="Ivanova A.A."/>
            <person name="Beletsky A.V."/>
            <person name="Mardanov A.V."/>
            <person name="Sinninghe Damste J.S."/>
            <person name="Dedysh S.N."/>
        </authorList>
    </citation>
    <scope>NUCLEOTIDE SEQUENCE [LARGE SCALE GENOMIC DNA]</scope>
    <source>
        <strain evidence="1 2">SBC82</strain>
    </source>
</reference>
<dbReference type="Pfam" id="PF15956">
    <property type="entry name" value="DUF4760"/>
    <property type="match status" value="1"/>
</dbReference>
<protein>
    <submittedName>
        <fullName evidence="1">Uncharacterized protein</fullName>
    </submittedName>
</protein>
<dbReference type="Proteomes" id="UP000253606">
    <property type="component" value="Chromosome"/>
</dbReference>
<dbReference type="AlphaFoldDB" id="A0A2Z5FYX2"/>
<organism evidence="1 2">
    <name type="scientific">Acidisarcina polymorpha</name>
    <dbReference type="NCBI Taxonomy" id="2211140"/>
    <lineage>
        <taxon>Bacteria</taxon>
        <taxon>Pseudomonadati</taxon>
        <taxon>Acidobacteriota</taxon>
        <taxon>Terriglobia</taxon>
        <taxon>Terriglobales</taxon>
        <taxon>Acidobacteriaceae</taxon>
        <taxon>Acidisarcina</taxon>
    </lineage>
</organism>
<name>A0A2Z5FYX2_9BACT</name>
<accession>A0A2Z5FYX2</accession>